<dbReference type="EMBL" id="JBGUBD010000019">
    <property type="protein sequence ID" value="MFA9480345.1"/>
    <property type="molecule type" value="Genomic_DNA"/>
</dbReference>
<dbReference type="PANTHER" id="PTHR34987:SF2">
    <property type="entry name" value="B, PUTATIVE (AFU_ORTHOLOGUE AFUA_7G05040)-RELATED"/>
    <property type="match status" value="1"/>
</dbReference>
<keyword evidence="6" id="KW-0378">Hydrolase</keyword>
<accession>A0ABV4U9Q3</accession>
<dbReference type="Pfam" id="PF17390">
    <property type="entry name" value="Bac_rhamnosid_C"/>
    <property type="match status" value="1"/>
</dbReference>
<feature type="domain" description="Alpha-L-rhamnosidase six-hairpin glycosidase" evidence="4">
    <location>
        <begin position="403"/>
        <end position="712"/>
    </location>
</feature>
<name>A0ABV4U9Q3_9BACT</name>
<dbReference type="Proteomes" id="UP001575105">
    <property type="component" value="Unassembled WGS sequence"/>
</dbReference>
<dbReference type="InterPro" id="IPR013737">
    <property type="entry name" value="Bac_rhamnosid_N"/>
</dbReference>
<evidence type="ECO:0000259" key="3">
    <source>
        <dbReference type="Pfam" id="PF08531"/>
    </source>
</evidence>
<dbReference type="InterPro" id="IPR008928">
    <property type="entry name" value="6-hairpin_glycosidase_sf"/>
</dbReference>
<proteinExistence type="predicted"/>
<comment type="caution">
    <text evidence="6">The sequence shown here is derived from an EMBL/GenBank/DDBJ whole genome shotgun (WGS) entry which is preliminary data.</text>
</comment>
<evidence type="ECO:0000259" key="2">
    <source>
        <dbReference type="Pfam" id="PF05592"/>
    </source>
</evidence>
<evidence type="ECO:0000256" key="1">
    <source>
        <dbReference type="SAM" id="MobiDB-lite"/>
    </source>
</evidence>
<organism evidence="6 7">
    <name type="scientific">Natronomicrosphaera hydrolytica</name>
    <dbReference type="NCBI Taxonomy" id="3242702"/>
    <lineage>
        <taxon>Bacteria</taxon>
        <taxon>Pseudomonadati</taxon>
        <taxon>Planctomycetota</taxon>
        <taxon>Phycisphaerae</taxon>
        <taxon>Phycisphaerales</taxon>
        <taxon>Phycisphaeraceae</taxon>
        <taxon>Natronomicrosphaera</taxon>
    </lineage>
</organism>
<evidence type="ECO:0000313" key="6">
    <source>
        <dbReference type="EMBL" id="MFA9480345.1"/>
    </source>
</evidence>
<dbReference type="Gene3D" id="1.50.10.10">
    <property type="match status" value="1"/>
</dbReference>
<evidence type="ECO:0000313" key="7">
    <source>
        <dbReference type="Proteomes" id="UP001575105"/>
    </source>
</evidence>
<feature type="domain" description="Alpha-L-rhamnosidase concanavalin-like" evidence="2">
    <location>
        <begin position="301"/>
        <end position="380"/>
    </location>
</feature>
<gene>
    <name evidence="6" type="ORF">ACERK3_18905</name>
</gene>
<dbReference type="InterPro" id="IPR035398">
    <property type="entry name" value="Bac_rhamnosid_C"/>
</dbReference>
<dbReference type="GO" id="GO:0016787">
    <property type="term" value="F:hydrolase activity"/>
    <property type="evidence" value="ECO:0007669"/>
    <property type="project" value="UniProtKB-KW"/>
</dbReference>
<dbReference type="InterPro" id="IPR012341">
    <property type="entry name" value="6hp_glycosidase-like_sf"/>
</dbReference>
<dbReference type="InterPro" id="IPR008902">
    <property type="entry name" value="Rhamnosid_concanavalin"/>
</dbReference>
<dbReference type="SUPFAM" id="SSF49785">
    <property type="entry name" value="Galactose-binding domain-like"/>
    <property type="match status" value="1"/>
</dbReference>
<evidence type="ECO:0000259" key="4">
    <source>
        <dbReference type="Pfam" id="PF17389"/>
    </source>
</evidence>
<protein>
    <submittedName>
        <fullName evidence="6">Family 78 glycoside hydrolase catalytic domain</fullName>
    </submittedName>
</protein>
<sequence length="862" mass="96707">MATPIASPIESSNTDDGTAPRVRWRGKWIWPPTTKEQPHAFALFRRCFTLERPSEAARLFITASHAYALWVNGHFVGRGPALSDPRFQRYDERDIAEWLEAGRNCLTVLAHHDISRNRLTAHAEARGLLFQLECGDRVIASDETCRATLATAWRVPPQGFDDTTCAEMFDARQMPADWHTPEFSDGDWFTADPVIPPTNTLWGCAQPQARFYPWVNLIPSEVCEPHAAHRRAKRIHTAGEVLQTMEPGADGAVRLSLETIRPFTKARLDRPETLITGQGEPARVVNSDPAEPDATFDGLRNVTIVLDFGELMNARPVLHLDAPAGAVIDIGYATHLQEGRAVSYRSRRTPQADQYIARAGEQRWQPFQWRQFRYLQLTFRSLNEPLILLGVEAETTEPRLEDRGRFACEDELVNQAMTMSRRTVALTVLDRLMDNASRERRQYLGDGAGMLRAIWALHGDAAVGRKYLHQADEGQHSTGLYRYSYPGHDDDRTSLFDHSLAMPLLVWEHHRLFADAALVERLWPGLIRFARLMTSCLDEDGLMGMPPYAVWLDWAAIDRRGRSFLLSAYAAEAFERLADLSRTLKLGGPAERWSDLAQQIRATLRERFFDGRRGVYVDCLLDKPDADNPPGASEHALSAAIVLGIATPEQTEVMCRTYERDPMAFSQVSPAWQELPTALIRAGRTDLALAWAHRRYGQLIEQGFETIPEMWCLWGEKTLGQWRCRDSRAVAQGTGLPWPKAMLSGVCGLEPAEPGFTRVRLTPRLGSLRRIDAALPGPDGDYAVKMSREGSRLQITLDLPAVKPVELVLPGFQETDQLAALGDVLTPTEWRTLLSGPAAVFQLVGARRYELAWDAGGERVIA</sequence>
<reference evidence="6 7" key="1">
    <citation type="submission" date="2024-08" db="EMBL/GenBank/DDBJ databases">
        <title>Whole-genome sequencing of halo(alkali)philic microorganisms from hypersaline lakes.</title>
        <authorList>
            <person name="Sorokin D.Y."/>
            <person name="Merkel A.Y."/>
            <person name="Messina E."/>
            <person name="Yakimov M."/>
        </authorList>
    </citation>
    <scope>NUCLEOTIDE SEQUENCE [LARGE SCALE GENOMIC DNA]</scope>
    <source>
        <strain evidence="6 7">AB-hyl4</strain>
    </source>
</reference>
<dbReference type="Gene3D" id="2.60.120.260">
    <property type="entry name" value="Galactose-binding domain-like"/>
    <property type="match status" value="2"/>
</dbReference>
<keyword evidence="7" id="KW-1185">Reference proteome</keyword>
<dbReference type="Pfam" id="PF08531">
    <property type="entry name" value="Bac_rhamnosid_N"/>
    <property type="match status" value="1"/>
</dbReference>
<dbReference type="InterPro" id="IPR008979">
    <property type="entry name" value="Galactose-bd-like_sf"/>
</dbReference>
<evidence type="ECO:0000259" key="5">
    <source>
        <dbReference type="Pfam" id="PF17390"/>
    </source>
</evidence>
<dbReference type="Pfam" id="PF05592">
    <property type="entry name" value="Bac_rhamnosid"/>
    <property type="match status" value="1"/>
</dbReference>
<feature type="region of interest" description="Disordered" evidence="1">
    <location>
        <begin position="1"/>
        <end position="20"/>
    </location>
</feature>
<dbReference type="Pfam" id="PF17389">
    <property type="entry name" value="Bac_rhamnosid6H"/>
    <property type="match status" value="1"/>
</dbReference>
<dbReference type="InterPro" id="IPR035396">
    <property type="entry name" value="Bac_rhamnosid6H"/>
</dbReference>
<dbReference type="PANTHER" id="PTHR34987">
    <property type="entry name" value="C, PUTATIVE (AFU_ORTHOLOGUE AFUA_3G02880)-RELATED"/>
    <property type="match status" value="1"/>
</dbReference>
<dbReference type="RefSeq" id="WP_425347266.1">
    <property type="nucleotide sequence ID" value="NZ_JBGUBD010000019.1"/>
</dbReference>
<feature type="domain" description="Bacterial alpha-L-rhamnosidase N-terminal" evidence="3">
    <location>
        <begin position="55"/>
        <end position="203"/>
    </location>
</feature>
<dbReference type="Gene3D" id="2.60.420.10">
    <property type="entry name" value="Maltose phosphorylase, domain 3"/>
    <property type="match status" value="1"/>
</dbReference>
<dbReference type="SUPFAM" id="SSF48208">
    <property type="entry name" value="Six-hairpin glycosidases"/>
    <property type="match status" value="1"/>
</dbReference>
<feature type="domain" description="Alpha-L-rhamnosidase C-terminal" evidence="5">
    <location>
        <begin position="748"/>
        <end position="814"/>
    </location>
</feature>